<reference evidence="10 11" key="1">
    <citation type="journal article" date="2022" name="Allergy">
        <title>Genome assembly and annotation of Periplaneta americana reveal a comprehensive cockroach allergen profile.</title>
        <authorList>
            <person name="Wang L."/>
            <person name="Xiong Q."/>
            <person name="Saelim N."/>
            <person name="Wang L."/>
            <person name="Nong W."/>
            <person name="Wan A.T."/>
            <person name="Shi M."/>
            <person name="Liu X."/>
            <person name="Cao Q."/>
            <person name="Hui J.H.L."/>
            <person name="Sookrung N."/>
            <person name="Leung T.F."/>
            <person name="Tungtrongchitr A."/>
            <person name="Tsui S.K.W."/>
        </authorList>
    </citation>
    <scope>NUCLEOTIDE SEQUENCE [LARGE SCALE GENOMIC DNA]</scope>
    <source>
        <strain evidence="10">PWHHKU_190912</strain>
    </source>
</reference>
<keyword evidence="11" id="KW-1185">Reference proteome</keyword>
<sequence>MSLHGVESVTKTWIPNTNYDNPSNWDLGRVPSYNDRVIFPSEMESAVQLRDGATTVRELVLPSNGEILLPFTGSLVVTGKSRPESEDVVFTRSWAAAWLDPDNWLTEGRRASRAVPHLERIPCTHDRILFPEGSSFRVRLPEVVVTVGTISLLGQVPPHPDPSCTCNYSNTKAEGKLTLKAMDLEFWIACGPITICATLLTEAARHL</sequence>
<dbReference type="EMBL" id="JAJSOF020000011">
    <property type="protein sequence ID" value="KAJ4444373.1"/>
    <property type="molecule type" value="Genomic_DNA"/>
</dbReference>
<keyword evidence="5" id="KW-0812">Transmembrane</keyword>
<accession>A0ABQ8TCT2</accession>
<protein>
    <recommendedName>
        <fullName evidence="2">Protein amnionless</fullName>
    </recommendedName>
</protein>
<keyword evidence="4" id="KW-1003">Cell membrane</keyword>
<organism evidence="10 11">
    <name type="scientific">Periplaneta americana</name>
    <name type="common">American cockroach</name>
    <name type="synonym">Blatta americana</name>
    <dbReference type="NCBI Taxonomy" id="6978"/>
    <lineage>
        <taxon>Eukaryota</taxon>
        <taxon>Metazoa</taxon>
        <taxon>Ecdysozoa</taxon>
        <taxon>Arthropoda</taxon>
        <taxon>Hexapoda</taxon>
        <taxon>Insecta</taxon>
        <taxon>Pterygota</taxon>
        <taxon>Neoptera</taxon>
        <taxon>Polyneoptera</taxon>
        <taxon>Dictyoptera</taxon>
        <taxon>Blattodea</taxon>
        <taxon>Blattoidea</taxon>
        <taxon>Blattidae</taxon>
        <taxon>Blattinae</taxon>
        <taxon>Periplaneta</taxon>
    </lineage>
</organism>
<proteinExistence type="predicted"/>
<keyword evidence="6" id="KW-0732">Signal</keyword>
<dbReference type="Proteomes" id="UP001148838">
    <property type="component" value="Unassembled WGS sequence"/>
</dbReference>
<evidence type="ECO:0000313" key="10">
    <source>
        <dbReference type="EMBL" id="KAJ4444373.1"/>
    </source>
</evidence>
<dbReference type="PANTHER" id="PTHR14995">
    <property type="entry name" value="AMNIONLESS"/>
    <property type="match status" value="1"/>
</dbReference>
<gene>
    <name evidence="10" type="ORF">ANN_06165</name>
</gene>
<evidence type="ECO:0000256" key="5">
    <source>
        <dbReference type="ARBA" id="ARBA00022692"/>
    </source>
</evidence>
<evidence type="ECO:0000256" key="4">
    <source>
        <dbReference type="ARBA" id="ARBA00022475"/>
    </source>
</evidence>
<evidence type="ECO:0000256" key="8">
    <source>
        <dbReference type="ARBA" id="ARBA00022989"/>
    </source>
</evidence>
<evidence type="ECO:0000256" key="9">
    <source>
        <dbReference type="ARBA" id="ARBA00023136"/>
    </source>
</evidence>
<evidence type="ECO:0000256" key="2">
    <source>
        <dbReference type="ARBA" id="ARBA00021200"/>
    </source>
</evidence>
<dbReference type="PANTHER" id="PTHR14995:SF2">
    <property type="entry name" value="PROTEIN AMNIONLESS"/>
    <property type="match status" value="1"/>
</dbReference>
<comment type="subcellular location">
    <subcellularLocation>
        <location evidence="1">Cell membrane</location>
        <topology evidence="1">Single-pass type I membrane protein</topology>
    </subcellularLocation>
</comment>
<evidence type="ECO:0000256" key="7">
    <source>
        <dbReference type="ARBA" id="ARBA00022927"/>
    </source>
</evidence>
<evidence type="ECO:0000256" key="6">
    <source>
        <dbReference type="ARBA" id="ARBA00022729"/>
    </source>
</evidence>
<comment type="caution">
    <text evidence="10">The sequence shown here is derived from an EMBL/GenBank/DDBJ whole genome shotgun (WGS) entry which is preliminary data.</text>
</comment>
<keyword evidence="9" id="KW-0472">Membrane</keyword>
<keyword evidence="7" id="KW-0653">Protein transport</keyword>
<dbReference type="InterPro" id="IPR026112">
    <property type="entry name" value="AMN"/>
</dbReference>
<keyword evidence="8" id="KW-1133">Transmembrane helix</keyword>
<dbReference type="Pfam" id="PF14828">
    <property type="entry name" value="Amnionless"/>
    <property type="match status" value="1"/>
</dbReference>
<evidence type="ECO:0000256" key="3">
    <source>
        <dbReference type="ARBA" id="ARBA00022448"/>
    </source>
</evidence>
<evidence type="ECO:0000256" key="1">
    <source>
        <dbReference type="ARBA" id="ARBA00004251"/>
    </source>
</evidence>
<evidence type="ECO:0000313" key="11">
    <source>
        <dbReference type="Proteomes" id="UP001148838"/>
    </source>
</evidence>
<keyword evidence="3" id="KW-0813">Transport</keyword>
<name>A0ABQ8TCT2_PERAM</name>